<feature type="region of interest" description="Disordered" evidence="1">
    <location>
        <begin position="222"/>
        <end position="250"/>
    </location>
</feature>
<evidence type="ECO:0000313" key="2">
    <source>
        <dbReference type="EMBL" id="CAF4230367.1"/>
    </source>
</evidence>
<dbReference type="AlphaFoldDB" id="A0A820DDI0"/>
<gene>
    <name evidence="2" type="ORF">KXQ929_LOCUS41701</name>
</gene>
<proteinExistence type="predicted"/>
<evidence type="ECO:0000313" key="3">
    <source>
        <dbReference type="Proteomes" id="UP000663868"/>
    </source>
</evidence>
<protein>
    <submittedName>
        <fullName evidence="2">Uncharacterized protein</fullName>
    </submittedName>
</protein>
<comment type="caution">
    <text evidence="2">The sequence shown here is derived from an EMBL/GenBank/DDBJ whole genome shotgun (WGS) entry which is preliminary data.</text>
</comment>
<sequence>MSDTTRVFSFGLGSAPSRALVKGLARVTNGSFLFIPPNTHVDTAVARQLDKALQPCLVNLKIQCHFDNNELQNYRISPKNLPPISAKQRLNIYIMMPKSVEGTISGSIEFRTETDNILERVTFNETKPLSSLIATRLAAKSIITDLQTDDYNSKSSCQERFIEQQKADKKQELIDLSIQHQVLSPFTAFIGIETRTEQEIAASTGKMILREVPIEISDKKSLSIDYNTPTPSSSYNSISIDEEDEEDEEDDCSHNFIANAYCVDTSYRKISRRSRSIKKCKRSVAPSYHAKARKSRSRSRSPLRDDCRRHHRRRELSISDDSQGLNDESLCNDQQKDDTESSDVIRQIINLQNFSGLWSINDLKQIMTLLQQSTVTTLLKNDDWEKILIDYETIDKNVILSMIIMCIFTKYFINDEPLWKPLMKKCAKAMENQLGKTEYNETTDKIKKVI</sequence>
<dbReference type="PANTHER" id="PTHR45737">
    <property type="entry name" value="VON WILLEBRAND FACTOR A DOMAIN-CONTAINING PROTEIN 5A"/>
    <property type="match status" value="1"/>
</dbReference>
<dbReference type="PANTHER" id="PTHR45737:SF6">
    <property type="entry name" value="VON WILLEBRAND FACTOR A DOMAIN-CONTAINING PROTEIN 5A"/>
    <property type="match status" value="1"/>
</dbReference>
<dbReference type="EMBL" id="CAJOBB010009573">
    <property type="protein sequence ID" value="CAF4230367.1"/>
    <property type="molecule type" value="Genomic_DNA"/>
</dbReference>
<dbReference type="Proteomes" id="UP000663868">
    <property type="component" value="Unassembled WGS sequence"/>
</dbReference>
<feature type="compositionally biased region" description="Basic residues" evidence="1">
    <location>
        <begin position="290"/>
        <end position="301"/>
    </location>
</feature>
<accession>A0A820DDI0</accession>
<reference evidence="2" key="1">
    <citation type="submission" date="2021-02" db="EMBL/GenBank/DDBJ databases">
        <authorList>
            <person name="Nowell W R."/>
        </authorList>
    </citation>
    <scope>NUCLEOTIDE SEQUENCE</scope>
</reference>
<evidence type="ECO:0000256" key="1">
    <source>
        <dbReference type="SAM" id="MobiDB-lite"/>
    </source>
</evidence>
<name>A0A820DDI0_9BILA</name>
<organism evidence="2 3">
    <name type="scientific">Adineta steineri</name>
    <dbReference type="NCBI Taxonomy" id="433720"/>
    <lineage>
        <taxon>Eukaryota</taxon>
        <taxon>Metazoa</taxon>
        <taxon>Spiralia</taxon>
        <taxon>Gnathifera</taxon>
        <taxon>Rotifera</taxon>
        <taxon>Eurotatoria</taxon>
        <taxon>Bdelloidea</taxon>
        <taxon>Adinetida</taxon>
        <taxon>Adinetidae</taxon>
        <taxon>Adineta</taxon>
    </lineage>
</organism>
<feature type="compositionally biased region" description="Polar residues" evidence="1">
    <location>
        <begin position="319"/>
        <end position="333"/>
    </location>
</feature>
<feature type="region of interest" description="Disordered" evidence="1">
    <location>
        <begin position="278"/>
        <end position="338"/>
    </location>
</feature>
<feature type="compositionally biased region" description="Acidic residues" evidence="1">
    <location>
        <begin position="240"/>
        <end position="250"/>
    </location>
</feature>
<feature type="compositionally biased region" description="Polar residues" evidence="1">
    <location>
        <begin position="224"/>
        <end position="239"/>
    </location>
</feature>